<name>A0AAD9Z114_9LECA</name>
<evidence type="ECO:0000313" key="1">
    <source>
        <dbReference type="EMBL" id="KAK3169546.1"/>
    </source>
</evidence>
<evidence type="ECO:0000313" key="2">
    <source>
        <dbReference type="Proteomes" id="UP001276659"/>
    </source>
</evidence>
<dbReference type="Gene3D" id="2.120.10.80">
    <property type="entry name" value="Kelch-type beta propeller"/>
    <property type="match status" value="1"/>
</dbReference>
<organism evidence="1 2">
    <name type="scientific">Lepraria neglecta</name>
    <dbReference type="NCBI Taxonomy" id="209136"/>
    <lineage>
        <taxon>Eukaryota</taxon>
        <taxon>Fungi</taxon>
        <taxon>Dikarya</taxon>
        <taxon>Ascomycota</taxon>
        <taxon>Pezizomycotina</taxon>
        <taxon>Lecanoromycetes</taxon>
        <taxon>OSLEUM clade</taxon>
        <taxon>Lecanoromycetidae</taxon>
        <taxon>Lecanorales</taxon>
        <taxon>Lecanorineae</taxon>
        <taxon>Stereocaulaceae</taxon>
        <taxon>Lepraria</taxon>
    </lineage>
</organism>
<gene>
    <name evidence="1" type="ORF">OEA41_008930</name>
</gene>
<dbReference type="EMBL" id="JASNWA010000009">
    <property type="protein sequence ID" value="KAK3169546.1"/>
    <property type="molecule type" value="Genomic_DNA"/>
</dbReference>
<reference evidence="1" key="1">
    <citation type="submission" date="2022-11" db="EMBL/GenBank/DDBJ databases">
        <title>Chromosomal genome sequence assembly and mating type (MAT) locus characterization of the leprose asexual lichenized fungus Lepraria neglecta (Nyl.) Erichsen.</title>
        <authorList>
            <person name="Allen J.L."/>
            <person name="Pfeffer B."/>
        </authorList>
    </citation>
    <scope>NUCLEOTIDE SEQUENCE</scope>
    <source>
        <strain evidence="1">Allen 5258</strain>
    </source>
</reference>
<proteinExistence type="predicted"/>
<keyword evidence="2" id="KW-1185">Reference proteome</keyword>
<dbReference type="InterPro" id="IPR011043">
    <property type="entry name" value="Gal_Oxase/kelch_b-propeller"/>
</dbReference>
<dbReference type="Proteomes" id="UP001276659">
    <property type="component" value="Unassembled WGS sequence"/>
</dbReference>
<dbReference type="AlphaFoldDB" id="A0AAD9Z114"/>
<protein>
    <submittedName>
        <fullName evidence="1">Uncharacterized protein</fullName>
    </submittedName>
</protein>
<sequence length="196" mass="22017">MDLIDVFDVASLYNTSLPDDVWVLSLPSFIWIQVYQNNSPRFSHTCHLFGNRTLLTVGGLESIEQIEKSPNNTDGLLPCDWDIKGVGVLDISSIHWRSAYDAEAPAYEVPTQVFSTIGGRDWLVRQTSTEEPVFEKGDERVYEKGDDEPFGQRTSIARCANISPMTESSKEEVLKVNGPDSMKKMLVSVRVRSRSV</sequence>
<dbReference type="SUPFAM" id="SSF50965">
    <property type="entry name" value="Galactose oxidase, central domain"/>
    <property type="match status" value="1"/>
</dbReference>
<comment type="caution">
    <text evidence="1">The sequence shown here is derived from an EMBL/GenBank/DDBJ whole genome shotgun (WGS) entry which is preliminary data.</text>
</comment>
<dbReference type="InterPro" id="IPR015915">
    <property type="entry name" value="Kelch-typ_b-propeller"/>
</dbReference>
<accession>A0AAD9Z114</accession>